<protein>
    <submittedName>
        <fullName evidence="2">Phage tail family protein</fullName>
    </submittedName>
</protein>
<accession>A0ABS6IVG2</accession>
<evidence type="ECO:0000259" key="1">
    <source>
        <dbReference type="Pfam" id="PF05709"/>
    </source>
</evidence>
<dbReference type="InterPro" id="IPR008841">
    <property type="entry name" value="Siphovirus-type_tail_N"/>
</dbReference>
<feature type="domain" description="Siphovirus-type tail component RIFT-related" evidence="1">
    <location>
        <begin position="34"/>
        <end position="133"/>
    </location>
</feature>
<sequence length="285" mass="32058">MSDPKIYLKVGNEDEICLTDKISGLTYLGQSDSSSSPQITNNYQQISGLDGSQFLNQTFDKRTINEQFSLDFMDYEDLVATKHEIYRLFASRQLIRIRHSDNMAKCYFAYPLAFDIAPFESGANTANFTIPFDNPSGYWFSVNRSDKVHDFDGSDVAFALGFPNENIGSYQYNSLNFNVYNPSDIAIDPYFEHHDMKIKFSFSGGGFNLKNNTNNTEFNYKKSYGGQLTYDGLNVYKNDGTSTDDNMNGNSDYGTITLAPGNNSFTVSGCSSANITFSFPFIYLI</sequence>
<gene>
    <name evidence="2" type="ORF">KSL82_06250</name>
</gene>
<dbReference type="EMBL" id="JAHPJJ010000013">
    <property type="protein sequence ID" value="MBU9695496.1"/>
    <property type="molecule type" value="Genomic_DNA"/>
</dbReference>
<organism evidence="2 3">
    <name type="scientific">Limosilactobacillus portuensis</name>
    <dbReference type="NCBI Taxonomy" id="2742601"/>
    <lineage>
        <taxon>Bacteria</taxon>
        <taxon>Bacillati</taxon>
        <taxon>Bacillota</taxon>
        <taxon>Bacilli</taxon>
        <taxon>Lactobacillales</taxon>
        <taxon>Lactobacillaceae</taxon>
        <taxon>Limosilactobacillus</taxon>
    </lineage>
</organism>
<name>A0ABS6IVG2_9LACO</name>
<dbReference type="Proteomes" id="UP001196248">
    <property type="component" value="Unassembled WGS sequence"/>
</dbReference>
<dbReference type="RefSeq" id="WP_216972308.1">
    <property type="nucleotide sequence ID" value="NZ_JAHPJJ010000013.1"/>
</dbReference>
<reference evidence="2 3" key="1">
    <citation type="submission" date="2021-06" db="EMBL/GenBank/DDBJ databases">
        <title>Limosilactobacillus angelus sp. nov., isolated from the human vagina.</title>
        <authorList>
            <person name="Chen Y.-S."/>
        </authorList>
    </citation>
    <scope>NUCLEOTIDE SEQUENCE [LARGE SCALE GENOMIC DNA]</scope>
    <source>
        <strain evidence="2 3">P5L02</strain>
    </source>
</reference>
<proteinExistence type="predicted"/>
<dbReference type="Pfam" id="PF05709">
    <property type="entry name" value="Sipho_tail"/>
    <property type="match status" value="1"/>
</dbReference>
<evidence type="ECO:0000313" key="3">
    <source>
        <dbReference type="Proteomes" id="UP001196248"/>
    </source>
</evidence>
<comment type="caution">
    <text evidence="2">The sequence shown here is derived from an EMBL/GenBank/DDBJ whole genome shotgun (WGS) entry which is preliminary data.</text>
</comment>
<evidence type="ECO:0000313" key="2">
    <source>
        <dbReference type="EMBL" id="MBU9695496.1"/>
    </source>
</evidence>
<keyword evidence="3" id="KW-1185">Reference proteome</keyword>